<evidence type="ECO:0000256" key="6">
    <source>
        <dbReference type="SAM" id="MobiDB-lite"/>
    </source>
</evidence>
<organism evidence="7 8">
    <name type="scientific">Mycena pura</name>
    <dbReference type="NCBI Taxonomy" id="153505"/>
    <lineage>
        <taxon>Eukaryota</taxon>
        <taxon>Fungi</taxon>
        <taxon>Dikarya</taxon>
        <taxon>Basidiomycota</taxon>
        <taxon>Agaricomycotina</taxon>
        <taxon>Agaricomycetes</taxon>
        <taxon>Agaricomycetidae</taxon>
        <taxon>Agaricales</taxon>
        <taxon>Marasmiineae</taxon>
        <taxon>Mycenaceae</taxon>
        <taxon>Mycena</taxon>
    </lineage>
</organism>
<evidence type="ECO:0000256" key="1">
    <source>
        <dbReference type="ARBA" id="ARBA00004123"/>
    </source>
</evidence>
<protein>
    <submittedName>
        <fullName evidence="7">Armadillo-type protein</fullName>
    </submittedName>
</protein>
<comment type="caution">
    <text evidence="7">The sequence shown here is derived from an EMBL/GenBank/DDBJ whole genome shotgun (WGS) entry which is preliminary data.</text>
</comment>
<dbReference type="PANTHER" id="PTHR15651">
    <property type="entry name" value="ARMADILLO REPEAT-CONTAINING PROTEIN 8"/>
    <property type="match status" value="1"/>
</dbReference>
<dbReference type="SUPFAM" id="SSF48371">
    <property type="entry name" value="ARM repeat"/>
    <property type="match status" value="2"/>
</dbReference>
<evidence type="ECO:0000313" key="8">
    <source>
        <dbReference type="Proteomes" id="UP001219525"/>
    </source>
</evidence>
<dbReference type="SMART" id="SM00185">
    <property type="entry name" value="ARM"/>
    <property type="match status" value="5"/>
</dbReference>
<name>A0AAD6V2Y1_9AGAR</name>
<sequence>MTFTPISLSSLKRIKNTVIGNPSAKIKLAEDEAFVQNLVQCLNDPPPTNPDVEDLRIEAAHVIASISYGSEAVLGTLLRCDAPRAFLYAISKLTAADSAALRSAFTRGLRALTIAIADTVGPSQWGLREERSAIKSDAEAALDYIFQIESLDIFLPLLVDPSSHVRNSIAQLLGLAVRNAEHRSAAADWLPPEDRTREVKTKRGWEKAVANPNAPNRQGGWVCRNLTALVYSRDAKLQEAGLWGLATIAKDNVVVAGVLAKVSSDRDGPSFFHFILTLAKSKSTDIQLAACSCATSIIRATSSSHPTNSMAFVDDMSPRTVMNVINRIISAPNETLASRTKACFILYHLVTDHTALCFAAFDRGCLAKLAVVLRDITPQTPRTEWDEDEPETVAALREALLTAIAAISLFDNTIRRSVTDDLRLLPAIHAALGHTHVGVRYAACQCVRALSRAVAVLRTNIVDSGLGMAVFQVFKKEECEDRRVTAAALAAVCNIVNEFSPLRPIYLEQGLMPRLVKLLDAEDSTLRLSALWAAKNLLNKSSAETKRNVMQCLGWGRLMELLNETDAALQEQAWYLMRNLAENEIGVEMIFRELKASLFLAQLTRALGVEDDDVVLQVAYVLGNLANWAQTHLIAAPSLLAALRSVLAERGPAIRRPAVSAVLELARTSTTGRRALLDAGVGATLRQIASAHHHHFSHALAGGGSGGFPGRDVSTSPGGIGGGGGGGGGGLRGSHMDDDRDVIEQAKTALDWLEHGEAYR</sequence>
<keyword evidence="5" id="KW-0539">Nucleus</keyword>
<dbReference type="EMBL" id="JARJCW010000061">
    <property type="protein sequence ID" value="KAJ7200825.1"/>
    <property type="molecule type" value="Genomic_DNA"/>
</dbReference>
<dbReference type="InterPro" id="IPR000225">
    <property type="entry name" value="Armadillo"/>
</dbReference>
<feature type="region of interest" description="Disordered" evidence="6">
    <location>
        <begin position="707"/>
        <end position="737"/>
    </location>
</feature>
<evidence type="ECO:0000256" key="2">
    <source>
        <dbReference type="ARBA" id="ARBA00004496"/>
    </source>
</evidence>
<gene>
    <name evidence="7" type="ORF">GGX14DRAFT_466205</name>
</gene>
<feature type="compositionally biased region" description="Gly residues" evidence="6">
    <location>
        <begin position="718"/>
        <end position="732"/>
    </location>
</feature>
<evidence type="ECO:0000256" key="4">
    <source>
        <dbReference type="ARBA" id="ARBA00022737"/>
    </source>
</evidence>
<dbReference type="Gene3D" id="1.25.10.10">
    <property type="entry name" value="Leucine-rich Repeat Variant"/>
    <property type="match status" value="3"/>
</dbReference>
<comment type="subcellular location">
    <subcellularLocation>
        <location evidence="2">Cytoplasm</location>
    </subcellularLocation>
    <subcellularLocation>
        <location evidence="1">Nucleus</location>
    </subcellularLocation>
</comment>
<dbReference type="InterPro" id="IPR011989">
    <property type="entry name" value="ARM-like"/>
</dbReference>
<dbReference type="GO" id="GO:0005737">
    <property type="term" value="C:cytoplasm"/>
    <property type="evidence" value="ECO:0007669"/>
    <property type="project" value="UniProtKB-SubCell"/>
</dbReference>
<evidence type="ECO:0000256" key="5">
    <source>
        <dbReference type="ARBA" id="ARBA00023242"/>
    </source>
</evidence>
<dbReference type="GO" id="GO:0005634">
    <property type="term" value="C:nucleus"/>
    <property type="evidence" value="ECO:0007669"/>
    <property type="project" value="UniProtKB-SubCell"/>
</dbReference>
<dbReference type="InterPro" id="IPR038739">
    <property type="entry name" value="ARMC8/Vid28"/>
</dbReference>
<keyword evidence="3" id="KW-0963">Cytoplasm</keyword>
<reference evidence="7" key="1">
    <citation type="submission" date="2023-03" db="EMBL/GenBank/DDBJ databases">
        <title>Massive genome expansion in bonnet fungi (Mycena s.s.) driven by repeated elements and novel gene families across ecological guilds.</title>
        <authorList>
            <consortium name="Lawrence Berkeley National Laboratory"/>
            <person name="Harder C.B."/>
            <person name="Miyauchi S."/>
            <person name="Viragh M."/>
            <person name="Kuo A."/>
            <person name="Thoen E."/>
            <person name="Andreopoulos B."/>
            <person name="Lu D."/>
            <person name="Skrede I."/>
            <person name="Drula E."/>
            <person name="Henrissat B."/>
            <person name="Morin E."/>
            <person name="Kohler A."/>
            <person name="Barry K."/>
            <person name="LaButti K."/>
            <person name="Morin E."/>
            <person name="Salamov A."/>
            <person name="Lipzen A."/>
            <person name="Mereny Z."/>
            <person name="Hegedus B."/>
            <person name="Baldrian P."/>
            <person name="Stursova M."/>
            <person name="Weitz H."/>
            <person name="Taylor A."/>
            <person name="Grigoriev I.V."/>
            <person name="Nagy L.G."/>
            <person name="Martin F."/>
            <person name="Kauserud H."/>
        </authorList>
    </citation>
    <scope>NUCLEOTIDE SEQUENCE</scope>
    <source>
        <strain evidence="7">9144</strain>
    </source>
</reference>
<dbReference type="PANTHER" id="PTHR15651:SF7">
    <property type="entry name" value="ARMADILLO REPEAT-CONTAINING PROTEIN 8"/>
    <property type="match status" value="1"/>
</dbReference>
<proteinExistence type="predicted"/>
<dbReference type="GO" id="GO:0043161">
    <property type="term" value="P:proteasome-mediated ubiquitin-dependent protein catabolic process"/>
    <property type="evidence" value="ECO:0007669"/>
    <property type="project" value="TreeGrafter"/>
</dbReference>
<dbReference type="Proteomes" id="UP001219525">
    <property type="component" value="Unassembled WGS sequence"/>
</dbReference>
<keyword evidence="8" id="KW-1185">Reference proteome</keyword>
<evidence type="ECO:0000313" key="7">
    <source>
        <dbReference type="EMBL" id="KAJ7200825.1"/>
    </source>
</evidence>
<dbReference type="InterPro" id="IPR016024">
    <property type="entry name" value="ARM-type_fold"/>
</dbReference>
<accession>A0AAD6V2Y1</accession>
<keyword evidence="4" id="KW-0677">Repeat</keyword>
<evidence type="ECO:0000256" key="3">
    <source>
        <dbReference type="ARBA" id="ARBA00022490"/>
    </source>
</evidence>
<dbReference type="AlphaFoldDB" id="A0AAD6V2Y1"/>
<dbReference type="GO" id="GO:0034657">
    <property type="term" value="C:GID complex"/>
    <property type="evidence" value="ECO:0007669"/>
    <property type="project" value="TreeGrafter"/>
</dbReference>